<protein>
    <submittedName>
        <fullName evidence="2">Uncharacterized protein</fullName>
    </submittedName>
</protein>
<name>A0ABS0Y4F1_9HYPH</name>
<evidence type="ECO:0000313" key="2">
    <source>
        <dbReference type="EMBL" id="MBJ6126915.1"/>
    </source>
</evidence>
<sequence length="657" mass="71462">MTTNQATAAQWLDAIAAKASVPVATVQSVLDRHGIEPQATLPRRRRVTVRSVTLKGEKMGTDQDGPFDRTWKFGTGLWAVLSDRNSRGKSSLLNVIQSSIRGEFPGRIKPDVWRWLSHVEAEFDVDAVAYRIIVEKPSGDDALETVRGTFSRRSGGDDWLDLYQGPAGQHLALAVEDALMTELAFTKFHAFNESGQSTTHSWPAISSALFVSGPGNAIFGEIRVDAMPLRLLQLFMGLPWISTYSAASTALKRVQANQRERRGKPDKATPRLRERLDAVERALNGARRRYRPAVDRARLRLDLVTRDAELVTLRNAVDEVRGQAGALEQQLTGARTILADTRRALQQLRDDRAAGVVFRQLKPVCCPSCETGIDSTKYQAAEAAEVCAVCGTRHTEADPEEAIRLVDLEADVEDAAASVARLETEVATTTRAMRAAEAKLADALKAIHGIEAEMASEGEAELELEIRGLEAQAEQLHGLIAETEGQTASDAAPDDEKILIATVAVTKSLYDGLAREILSEASQEITRLSRLFGVENVESMEWGTGGALSIVQGGTPTSFTKLNLGERLRVRIAAALAIIAVSRKRQFGRHPGLLVLDSPAAQEMTGVDFAALLASVQQAIDQTDDIQIIVGAVARPELRDVVLGGHQYHAEGDSFLF</sequence>
<reference evidence="3" key="1">
    <citation type="submission" date="2020-12" db="EMBL/GenBank/DDBJ databases">
        <title>Hymenobacter sp.</title>
        <authorList>
            <person name="Kim M.K."/>
        </authorList>
    </citation>
    <scope>NUCLEOTIDE SEQUENCE [LARGE SCALE GENOMIC DNA]</scope>
    <source>
        <strain evidence="3">BT325</strain>
    </source>
</reference>
<dbReference type="EMBL" id="JAELXT010000018">
    <property type="protein sequence ID" value="MBJ6126915.1"/>
    <property type="molecule type" value="Genomic_DNA"/>
</dbReference>
<keyword evidence="1" id="KW-0175">Coiled coil</keyword>
<dbReference type="RefSeq" id="WP_199050146.1">
    <property type="nucleotide sequence ID" value="NZ_JAELXT010000018.1"/>
</dbReference>
<feature type="coiled-coil region" evidence="1">
    <location>
        <begin position="405"/>
        <end position="486"/>
    </location>
</feature>
<accession>A0ABS0Y4F1</accession>
<evidence type="ECO:0000256" key="1">
    <source>
        <dbReference type="SAM" id="Coils"/>
    </source>
</evidence>
<dbReference type="Gene3D" id="3.40.50.300">
    <property type="entry name" value="P-loop containing nucleotide triphosphate hydrolases"/>
    <property type="match status" value="1"/>
</dbReference>
<keyword evidence="3" id="KW-1185">Reference proteome</keyword>
<evidence type="ECO:0000313" key="3">
    <source>
        <dbReference type="Proteomes" id="UP000620670"/>
    </source>
</evidence>
<dbReference type="InterPro" id="IPR027417">
    <property type="entry name" value="P-loop_NTPase"/>
</dbReference>
<gene>
    <name evidence="2" type="ORF">JAO75_16020</name>
</gene>
<organism evidence="2 3">
    <name type="scientific">Microvirga splendida</name>
    <dbReference type="NCBI Taxonomy" id="2795727"/>
    <lineage>
        <taxon>Bacteria</taxon>
        <taxon>Pseudomonadati</taxon>
        <taxon>Pseudomonadota</taxon>
        <taxon>Alphaproteobacteria</taxon>
        <taxon>Hyphomicrobiales</taxon>
        <taxon>Methylobacteriaceae</taxon>
        <taxon>Microvirga</taxon>
    </lineage>
</organism>
<dbReference type="Proteomes" id="UP000620670">
    <property type="component" value="Unassembled WGS sequence"/>
</dbReference>
<proteinExistence type="predicted"/>
<comment type="caution">
    <text evidence="2">The sequence shown here is derived from an EMBL/GenBank/DDBJ whole genome shotgun (WGS) entry which is preliminary data.</text>
</comment>